<organism evidence="2 3">
    <name type="scientific">Profundibacter amoris</name>
    <dbReference type="NCBI Taxonomy" id="2171755"/>
    <lineage>
        <taxon>Bacteria</taxon>
        <taxon>Pseudomonadati</taxon>
        <taxon>Pseudomonadota</taxon>
        <taxon>Alphaproteobacteria</taxon>
        <taxon>Rhodobacterales</taxon>
        <taxon>Paracoccaceae</taxon>
        <taxon>Profundibacter</taxon>
    </lineage>
</organism>
<dbReference type="EMBL" id="CP032125">
    <property type="protein sequence ID" value="AXX97526.1"/>
    <property type="molecule type" value="Genomic_DNA"/>
</dbReference>
<protein>
    <submittedName>
        <fullName evidence="2">Uncharacterized protein</fullName>
    </submittedName>
</protein>
<keyword evidence="3" id="KW-1185">Reference proteome</keyword>
<dbReference type="RefSeq" id="WP_118942183.1">
    <property type="nucleotide sequence ID" value="NZ_CP032125.1"/>
</dbReference>
<dbReference type="OrthoDB" id="7876633at2"/>
<dbReference type="Proteomes" id="UP000261704">
    <property type="component" value="Chromosome"/>
</dbReference>
<feature type="chain" id="PRO_5016716883" evidence="1">
    <location>
        <begin position="24"/>
        <end position="139"/>
    </location>
</feature>
<evidence type="ECO:0000313" key="3">
    <source>
        <dbReference type="Proteomes" id="UP000261704"/>
    </source>
</evidence>
<name>A0A347UF98_9RHOB</name>
<evidence type="ECO:0000313" key="2">
    <source>
        <dbReference type="EMBL" id="AXX97526.1"/>
    </source>
</evidence>
<keyword evidence="1" id="KW-0732">Signal</keyword>
<gene>
    <name evidence="2" type="ORF">BAR1_05995</name>
</gene>
<feature type="signal peptide" evidence="1">
    <location>
        <begin position="1"/>
        <end position="23"/>
    </location>
</feature>
<evidence type="ECO:0000256" key="1">
    <source>
        <dbReference type="SAM" id="SignalP"/>
    </source>
</evidence>
<reference evidence="2 3" key="1">
    <citation type="submission" date="2018-09" db="EMBL/GenBank/DDBJ databases">
        <title>Profundibacter amoris BAR1 gen. nov., sp. nov., a new member of the Roseobacter clade isolated at Lokis Castle Vent Field on the Arctic Mid-Oceanic Ridge.</title>
        <authorList>
            <person name="Le Moine Bauer S."/>
            <person name="Sjoeberg A.G."/>
            <person name="L'Haridon S."/>
            <person name="Stokke R."/>
            <person name="Roalkvam I."/>
            <person name="Steen I.H."/>
            <person name="Dahle H."/>
        </authorList>
    </citation>
    <scope>NUCLEOTIDE SEQUENCE [LARGE SCALE GENOMIC DNA]</scope>
    <source>
        <strain evidence="2 3">BAR1</strain>
    </source>
</reference>
<sequence length="139" mass="15634">MKIINLFSAVLAGTIFSSSIALAQVYVCDITSIKRGGGIASVIVFSVNRDETEITVYDGYIKKYYDRPIEAEISVANPKRYTFKWEVKMSGNTNVFGQDLPGIRYRATYLRAKHTIRVRGFPIGYDNQYSGSGICRIEK</sequence>
<proteinExistence type="predicted"/>
<accession>A0A347UF98</accession>
<dbReference type="AlphaFoldDB" id="A0A347UF98"/>
<dbReference type="KEGG" id="pamo:BAR1_05995"/>